<reference evidence="4" key="1">
    <citation type="journal article" date="2019" name="Int. J. Syst. Evol. Microbiol.">
        <title>The Global Catalogue of Microorganisms (GCM) 10K type strain sequencing project: providing services to taxonomists for standard genome sequencing and annotation.</title>
        <authorList>
            <consortium name="The Broad Institute Genomics Platform"/>
            <consortium name="The Broad Institute Genome Sequencing Center for Infectious Disease"/>
            <person name="Wu L."/>
            <person name="Ma J."/>
        </authorList>
    </citation>
    <scope>NUCLEOTIDE SEQUENCE [LARGE SCALE GENOMIC DNA]</scope>
    <source>
        <strain evidence="4">CGMCC 1.14966</strain>
    </source>
</reference>
<keyword evidence="4" id="KW-1185">Reference proteome</keyword>
<evidence type="ECO:0000256" key="2">
    <source>
        <dbReference type="SAM" id="Phobius"/>
    </source>
</evidence>
<comment type="caution">
    <text evidence="3">The sequence shown here is derived from an EMBL/GenBank/DDBJ whole genome shotgun (WGS) entry which is preliminary data.</text>
</comment>
<feature type="compositionally biased region" description="Low complexity" evidence="1">
    <location>
        <begin position="224"/>
        <end position="240"/>
    </location>
</feature>
<keyword evidence="2" id="KW-0812">Transmembrane</keyword>
<protein>
    <submittedName>
        <fullName evidence="3">Uncharacterized protein</fullName>
    </submittedName>
</protein>
<accession>A0ABQ1ZYH9</accession>
<feature type="compositionally biased region" description="Polar residues" evidence="1">
    <location>
        <begin position="173"/>
        <end position="188"/>
    </location>
</feature>
<dbReference type="Proteomes" id="UP000637774">
    <property type="component" value="Unassembled WGS sequence"/>
</dbReference>
<name>A0ABQ1ZYH9_9BACT</name>
<proteinExistence type="predicted"/>
<gene>
    <name evidence="3" type="ORF">GCM10011495_05460</name>
</gene>
<sequence>MLPENIDDLFRDKLDGHATPPGDALWARLQAEPNAAPEPSADRLDHLFRQRLDSHATAPGRAVWERLEDEHLRPRKRRAGGWWPVALAAVIALLLVAGGAGLWSGRRIGNGPGGAVASQQTRTAAPVFSAPVVASEQPAETELTRAAATGSQSAGSPELATAAALKTTGTLAPQKNTLPQATRSSELASTAPKASRTVAGQSARRLLGTNRQPDAATENRSQVARTTARPAAAPTLPSAADEPRLTPEPSTIALAPKPVPTPEIVRNVPVPAATLAAASELITVDVRNGSAAPARPAKTSITALAEAVAPTEHRGLGGRLLQQAGHLARGERVSLAEITGLPENVTLRATVAGRSISKSIRL</sequence>
<feature type="compositionally biased region" description="Low complexity" evidence="1">
    <location>
        <begin position="159"/>
        <end position="172"/>
    </location>
</feature>
<evidence type="ECO:0000256" key="1">
    <source>
        <dbReference type="SAM" id="MobiDB-lite"/>
    </source>
</evidence>
<evidence type="ECO:0000313" key="3">
    <source>
        <dbReference type="EMBL" id="GGH80357.1"/>
    </source>
</evidence>
<organism evidence="3 4">
    <name type="scientific">Hymenobacter frigidus</name>
    <dbReference type="NCBI Taxonomy" id="1524095"/>
    <lineage>
        <taxon>Bacteria</taxon>
        <taxon>Pseudomonadati</taxon>
        <taxon>Bacteroidota</taxon>
        <taxon>Cytophagia</taxon>
        <taxon>Cytophagales</taxon>
        <taxon>Hymenobacteraceae</taxon>
        <taxon>Hymenobacter</taxon>
    </lineage>
</organism>
<dbReference type="RefSeq" id="WP_188560481.1">
    <property type="nucleotide sequence ID" value="NZ_BMGY01000003.1"/>
</dbReference>
<dbReference type="EMBL" id="BMGY01000003">
    <property type="protein sequence ID" value="GGH80357.1"/>
    <property type="molecule type" value="Genomic_DNA"/>
</dbReference>
<evidence type="ECO:0000313" key="4">
    <source>
        <dbReference type="Proteomes" id="UP000637774"/>
    </source>
</evidence>
<keyword evidence="2" id="KW-0472">Membrane</keyword>
<keyword evidence="2" id="KW-1133">Transmembrane helix</keyword>
<feature type="transmembrane region" description="Helical" evidence="2">
    <location>
        <begin position="82"/>
        <end position="103"/>
    </location>
</feature>
<feature type="region of interest" description="Disordered" evidence="1">
    <location>
        <begin position="133"/>
        <end position="262"/>
    </location>
</feature>